<protein>
    <recommendedName>
        <fullName evidence="3">Peptidase M61 catalytic domain-containing protein</fullName>
    </recommendedName>
</protein>
<evidence type="ECO:0000313" key="1">
    <source>
        <dbReference type="EMBL" id="GGA32309.1"/>
    </source>
</evidence>
<gene>
    <name evidence="1" type="ORF">GCM10010981_21750</name>
</gene>
<organism evidence="1 2">
    <name type="scientific">Dyella nitratireducens</name>
    <dbReference type="NCBI Taxonomy" id="1849580"/>
    <lineage>
        <taxon>Bacteria</taxon>
        <taxon>Pseudomonadati</taxon>
        <taxon>Pseudomonadota</taxon>
        <taxon>Gammaproteobacteria</taxon>
        <taxon>Lysobacterales</taxon>
        <taxon>Rhodanobacteraceae</taxon>
        <taxon>Dyella</taxon>
    </lineage>
</organism>
<sequence length="327" mass="35813">MLRTQKRINVLAYVTNDSGEYFHGDDLGDGLVVGFSKSLSLDTWNTYSEFGLTQFIAHEIFHQWNAEVSYRENSGVLLNEGGAEDAAYFYSASHGLPGTPALAEFILGRSNQCILEVGINMTIRGILGSGNLNRVPYDCGAVYTLARMPSNGALISTEYFDAWRAVLRLANTSKSLVSVNEFGLGADTDELLSTYNVAGAIAQRFELNNLHFSVTKDASSDENHSLFLDVAKFLMNMDCNGNVGFWDGPNSLTIDPQVKTCKALSHLTSISKIAGYGMNDNAVHLVADMNHLCERGEQVRITGNDGKEANLPCRAEIHLFEGFLKSE</sequence>
<proteinExistence type="predicted"/>
<reference evidence="2" key="1">
    <citation type="journal article" date="2019" name="Int. J. Syst. Evol. Microbiol.">
        <title>The Global Catalogue of Microorganisms (GCM) 10K type strain sequencing project: providing services to taxonomists for standard genome sequencing and annotation.</title>
        <authorList>
            <consortium name="The Broad Institute Genomics Platform"/>
            <consortium name="The Broad Institute Genome Sequencing Center for Infectious Disease"/>
            <person name="Wu L."/>
            <person name="Ma J."/>
        </authorList>
    </citation>
    <scope>NUCLEOTIDE SEQUENCE [LARGE SCALE GENOMIC DNA]</scope>
    <source>
        <strain evidence="2">CGMCC 1.15439</strain>
    </source>
</reference>
<name>A0ABQ1FVZ5_9GAMM</name>
<dbReference type="EMBL" id="BMJA01000001">
    <property type="protein sequence ID" value="GGA32309.1"/>
    <property type="molecule type" value="Genomic_DNA"/>
</dbReference>
<evidence type="ECO:0008006" key="3">
    <source>
        <dbReference type="Google" id="ProtNLM"/>
    </source>
</evidence>
<accession>A0ABQ1FVZ5</accession>
<keyword evidence="2" id="KW-1185">Reference proteome</keyword>
<dbReference type="Proteomes" id="UP000620046">
    <property type="component" value="Unassembled WGS sequence"/>
</dbReference>
<comment type="caution">
    <text evidence="1">The sequence shown here is derived from an EMBL/GenBank/DDBJ whole genome shotgun (WGS) entry which is preliminary data.</text>
</comment>
<evidence type="ECO:0000313" key="2">
    <source>
        <dbReference type="Proteomes" id="UP000620046"/>
    </source>
</evidence>